<dbReference type="InterPro" id="IPR050196">
    <property type="entry name" value="Cytochrome_P450_Monoox"/>
</dbReference>
<sequence length="563" mass="64225">MLSAYIENAQQLIQTVEKRLGDRITLPYVNTEVSLQNILLSAGITGFISYAVSKYIIYRLYLHPLNKIPGPSTGWFPLLGNFREIFSEESGVPHKRWAEKYGGVVRYYGPWNQPRLSVTDPEMLKQILTTHVYDYTKTPQGVKFLGQILGHGLLVTEGDVHRRHRKMLNPAFSLQAIRELTPILFVPPVQLAEKWMSEIKTKQTRPDEAVEVVVSHGLSLVTLDEIGLGAFGQEFNAVRYDGTDKVNKLSWAYQTIFDPSDRGILMFLTQIFPFLQYLPVPRRFEMERAFKTLHDESKHIVQLGIERANETTTKSGGFNNHLLSLMIRNSDDEKGQGFTAEELRNQCLTFLAAGHETTAVSLSWCLWLLAQHQDIQDALRAEVTPLFENVNTDDPVFQDNPFELGFDKANIPSYEDINNLHLLNNVCRETSRLIPVVPLTTRYASKDMVFKNHFIPKGTIIFLPIIASHHNKDLWGEDAEEFRPSRWDEQNASKAGPYEYLPFLAGVRSCIGSRFAMIELKIILSVLLMKFQFFEKPGFVPTKAQRITLRPSPNMTLLVKPVK</sequence>
<evidence type="ECO:0000256" key="2">
    <source>
        <dbReference type="PIRSR" id="PIRSR602401-1"/>
    </source>
</evidence>
<comment type="similarity">
    <text evidence="1">Belongs to the cytochrome P450 family.</text>
</comment>
<gene>
    <name evidence="3" type="ORF">INT45_011614</name>
</gene>
<dbReference type="PANTHER" id="PTHR24291">
    <property type="entry name" value="CYTOCHROME P450 FAMILY 4"/>
    <property type="match status" value="1"/>
</dbReference>
<keyword evidence="4" id="KW-1185">Reference proteome</keyword>
<keyword evidence="2" id="KW-0479">Metal-binding</keyword>
<protein>
    <recommendedName>
        <fullName evidence="5">Cytochrome P450</fullName>
    </recommendedName>
</protein>
<organism evidence="3 4">
    <name type="scientific">Circinella minor</name>
    <dbReference type="NCBI Taxonomy" id="1195481"/>
    <lineage>
        <taxon>Eukaryota</taxon>
        <taxon>Fungi</taxon>
        <taxon>Fungi incertae sedis</taxon>
        <taxon>Mucoromycota</taxon>
        <taxon>Mucoromycotina</taxon>
        <taxon>Mucoromycetes</taxon>
        <taxon>Mucorales</taxon>
        <taxon>Lichtheimiaceae</taxon>
        <taxon>Circinella</taxon>
    </lineage>
</organism>
<dbReference type="CDD" id="cd11069">
    <property type="entry name" value="CYP_FUM15-like"/>
    <property type="match status" value="1"/>
</dbReference>
<comment type="caution">
    <text evidence="3">The sequence shown here is derived from an EMBL/GenBank/DDBJ whole genome shotgun (WGS) entry which is preliminary data.</text>
</comment>
<dbReference type="PANTHER" id="PTHR24291:SF175">
    <property type="entry name" value="CYTOCHROME P450"/>
    <property type="match status" value="1"/>
</dbReference>
<dbReference type="InterPro" id="IPR001128">
    <property type="entry name" value="Cyt_P450"/>
</dbReference>
<dbReference type="GO" id="GO:0016705">
    <property type="term" value="F:oxidoreductase activity, acting on paired donors, with incorporation or reduction of molecular oxygen"/>
    <property type="evidence" value="ECO:0007669"/>
    <property type="project" value="InterPro"/>
</dbReference>
<keyword evidence="2" id="KW-0408">Iron</keyword>
<dbReference type="GO" id="GO:0004497">
    <property type="term" value="F:monooxygenase activity"/>
    <property type="evidence" value="ECO:0007669"/>
    <property type="project" value="InterPro"/>
</dbReference>
<keyword evidence="2" id="KW-0349">Heme</keyword>
<dbReference type="PRINTS" id="PR00463">
    <property type="entry name" value="EP450I"/>
</dbReference>
<dbReference type="OrthoDB" id="1470350at2759"/>
<evidence type="ECO:0000313" key="3">
    <source>
        <dbReference type="EMBL" id="KAG2222804.1"/>
    </source>
</evidence>
<dbReference type="AlphaFoldDB" id="A0A8H7VQ07"/>
<proteinExistence type="inferred from homology"/>
<dbReference type="InterPro" id="IPR002401">
    <property type="entry name" value="Cyt_P450_E_grp-I"/>
</dbReference>
<dbReference type="GO" id="GO:0005506">
    <property type="term" value="F:iron ion binding"/>
    <property type="evidence" value="ECO:0007669"/>
    <property type="project" value="InterPro"/>
</dbReference>
<dbReference type="Proteomes" id="UP000646827">
    <property type="component" value="Unassembled WGS sequence"/>
</dbReference>
<evidence type="ECO:0000256" key="1">
    <source>
        <dbReference type="ARBA" id="ARBA00010617"/>
    </source>
</evidence>
<reference evidence="3 4" key="1">
    <citation type="submission" date="2020-12" db="EMBL/GenBank/DDBJ databases">
        <title>Metabolic potential, ecology and presence of endohyphal bacteria is reflected in genomic diversity of Mucoromycotina.</title>
        <authorList>
            <person name="Muszewska A."/>
            <person name="Okrasinska A."/>
            <person name="Steczkiewicz K."/>
            <person name="Drgas O."/>
            <person name="Orlowska M."/>
            <person name="Perlinska-Lenart U."/>
            <person name="Aleksandrzak-Piekarczyk T."/>
            <person name="Szatraj K."/>
            <person name="Zielenkiewicz U."/>
            <person name="Pilsyk S."/>
            <person name="Malc E."/>
            <person name="Mieczkowski P."/>
            <person name="Kruszewska J.S."/>
            <person name="Biernat P."/>
            <person name="Pawlowska J."/>
        </authorList>
    </citation>
    <scope>NUCLEOTIDE SEQUENCE [LARGE SCALE GENOMIC DNA]</scope>
    <source>
        <strain evidence="3 4">CBS 142.35</strain>
    </source>
</reference>
<dbReference type="GO" id="GO:0020037">
    <property type="term" value="F:heme binding"/>
    <property type="evidence" value="ECO:0007669"/>
    <property type="project" value="InterPro"/>
</dbReference>
<dbReference type="SUPFAM" id="SSF48264">
    <property type="entry name" value="Cytochrome P450"/>
    <property type="match status" value="1"/>
</dbReference>
<feature type="binding site" description="axial binding residue" evidence="2">
    <location>
        <position position="510"/>
    </location>
    <ligand>
        <name>heme</name>
        <dbReference type="ChEBI" id="CHEBI:30413"/>
    </ligand>
    <ligandPart>
        <name>Fe</name>
        <dbReference type="ChEBI" id="CHEBI:18248"/>
    </ligandPart>
</feature>
<evidence type="ECO:0000313" key="4">
    <source>
        <dbReference type="Proteomes" id="UP000646827"/>
    </source>
</evidence>
<name>A0A8H7VQ07_9FUNG</name>
<dbReference type="PRINTS" id="PR00385">
    <property type="entry name" value="P450"/>
</dbReference>
<dbReference type="InterPro" id="IPR036396">
    <property type="entry name" value="Cyt_P450_sf"/>
</dbReference>
<evidence type="ECO:0008006" key="5">
    <source>
        <dbReference type="Google" id="ProtNLM"/>
    </source>
</evidence>
<dbReference type="EMBL" id="JAEPRB010000074">
    <property type="protein sequence ID" value="KAG2222804.1"/>
    <property type="molecule type" value="Genomic_DNA"/>
</dbReference>
<dbReference type="Gene3D" id="1.10.630.10">
    <property type="entry name" value="Cytochrome P450"/>
    <property type="match status" value="1"/>
</dbReference>
<comment type="cofactor">
    <cofactor evidence="2">
        <name>heme</name>
        <dbReference type="ChEBI" id="CHEBI:30413"/>
    </cofactor>
</comment>
<accession>A0A8H7VQ07</accession>
<dbReference type="Pfam" id="PF00067">
    <property type="entry name" value="p450"/>
    <property type="match status" value="1"/>
</dbReference>